<dbReference type="AlphaFoldDB" id="A0A6I1PXZ3"/>
<dbReference type="RefSeq" id="WP_152854007.1">
    <property type="nucleotide sequence ID" value="NZ_JACHDD010000016.1"/>
</dbReference>
<evidence type="ECO:0000313" key="2">
    <source>
        <dbReference type="Proteomes" id="UP000592780"/>
    </source>
</evidence>
<dbReference type="Proteomes" id="UP000592780">
    <property type="component" value="Unassembled WGS sequence"/>
</dbReference>
<sequence>MQPFNQCAPLFLVDTLFTMHKRHIHKLLDLAHEEAYAFVEENPARAFKESEELFDEMFFHSLSRHIGEMTIAEVSTRIREGE</sequence>
<name>A0A6I1PXZ3_PARAM</name>
<comment type="caution">
    <text evidence="1">The sequence shown here is derived from an EMBL/GenBank/DDBJ whole genome shotgun (WGS) entry which is preliminary data.</text>
</comment>
<protein>
    <submittedName>
        <fullName evidence="1">Uncharacterized protein</fullName>
    </submittedName>
</protein>
<gene>
    <name evidence="1" type="ORF">HDG40_007075</name>
</gene>
<keyword evidence="2" id="KW-1185">Reference proteome</keyword>
<reference evidence="1 2" key="1">
    <citation type="submission" date="2020-08" db="EMBL/GenBank/DDBJ databases">
        <title>Genomic Encyclopedia of Type Strains, Phase IV (KMG-V): Genome sequencing to study the core and pangenomes of soil and plant-associated prokaryotes.</title>
        <authorList>
            <person name="Whitman W."/>
        </authorList>
    </citation>
    <scope>NUCLEOTIDE SEQUENCE [LARGE SCALE GENOMIC DNA]</scope>
    <source>
        <strain evidence="1 2">JPY158</strain>
    </source>
</reference>
<evidence type="ECO:0000313" key="1">
    <source>
        <dbReference type="EMBL" id="MBB5428880.1"/>
    </source>
</evidence>
<organism evidence="1 2">
    <name type="scientific">Paraburkholderia atlantica</name>
    <dbReference type="NCBI Taxonomy" id="2654982"/>
    <lineage>
        <taxon>Bacteria</taxon>
        <taxon>Pseudomonadati</taxon>
        <taxon>Pseudomonadota</taxon>
        <taxon>Betaproteobacteria</taxon>
        <taxon>Burkholderiales</taxon>
        <taxon>Burkholderiaceae</taxon>
        <taxon>Paraburkholderia</taxon>
    </lineage>
</organism>
<accession>A0A6I1PXZ3</accession>
<dbReference type="EMBL" id="JACHDD010000016">
    <property type="protein sequence ID" value="MBB5428880.1"/>
    <property type="molecule type" value="Genomic_DNA"/>
</dbReference>
<proteinExistence type="predicted"/>